<dbReference type="RefSeq" id="WP_192732694.1">
    <property type="nucleotide sequence ID" value="NZ_BAAAVL010000004.1"/>
</dbReference>
<keyword evidence="2" id="KW-1185">Reference proteome</keyword>
<organism evidence="1 2">
    <name type="scientific">Rhizobium viscosum</name>
    <name type="common">Arthrobacter viscosus</name>
    <dbReference type="NCBI Taxonomy" id="1673"/>
    <lineage>
        <taxon>Bacteria</taxon>
        <taxon>Pseudomonadati</taxon>
        <taxon>Pseudomonadota</taxon>
        <taxon>Alphaproteobacteria</taxon>
        <taxon>Hyphomicrobiales</taxon>
        <taxon>Rhizobiaceae</taxon>
        <taxon>Rhizobium/Agrobacterium group</taxon>
        <taxon>Rhizobium</taxon>
    </lineage>
</organism>
<reference evidence="1 2" key="1">
    <citation type="submission" date="2020-10" db="EMBL/GenBank/DDBJ databases">
        <title>Sequencing the genomes of 1000 actinobacteria strains.</title>
        <authorList>
            <person name="Klenk H.-P."/>
        </authorList>
    </citation>
    <scope>NUCLEOTIDE SEQUENCE [LARGE SCALE GENOMIC DNA]</scope>
    <source>
        <strain evidence="1 2">DSM 7307</strain>
    </source>
</reference>
<evidence type="ECO:0000313" key="1">
    <source>
        <dbReference type="EMBL" id="MBE1509205.1"/>
    </source>
</evidence>
<dbReference type="EMBL" id="JADBEC010000002">
    <property type="protein sequence ID" value="MBE1509205.1"/>
    <property type="molecule type" value="Genomic_DNA"/>
</dbReference>
<gene>
    <name evidence="1" type="ORF">H4W29_006450</name>
</gene>
<name>A0ABR9J176_RHIVS</name>
<accession>A0ABR9J176</accession>
<comment type="caution">
    <text evidence="1">The sequence shown here is derived from an EMBL/GenBank/DDBJ whole genome shotgun (WGS) entry which is preliminary data.</text>
</comment>
<sequence>MQDLQWLQLRCKKRQRSVQFPRIDLAEAVDILRDNRPKHAYAVGIMGSEDRHIRTDAALVKWRDGRHASEMIKQEFDHVAEAIGRIETTS</sequence>
<proteinExistence type="predicted"/>
<protein>
    <submittedName>
        <fullName evidence="1">Uncharacterized protein</fullName>
    </submittedName>
</protein>
<dbReference type="Proteomes" id="UP000620262">
    <property type="component" value="Unassembled WGS sequence"/>
</dbReference>
<evidence type="ECO:0000313" key="2">
    <source>
        <dbReference type="Proteomes" id="UP000620262"/>
    </source>
</evidence>